<keyword evidence="2" id="KW-1185">Reference proteome</keyword>
<reference evidence="1 2" key="1">
    <citation type="submission" date="2020-08" db="EMBL/GenBank/DDBJ databases">
        <title>Functional genomics of gut bacteria from endangered species of beetles.</title>
        <authorList>
            <person name="Carlos-Shanley C."/>
        </authorList>
    </citation>
    <scope>NUCLEOTIDE SEQUENCE [LARGE SCALE GENOMIC DNA]</scope>
    <source>
        <strain evidence="1 2">S00224</strain>
    </source>
</reference>
<dbReference type="RefSeq" id="WP_184163601.1">
    <property type="nucleotide sequence ID" value="NZ_JACHLN010000001.1"/>
</dbReference>
<evidence type="ECO:0000313" key="1">
    <source>
        <dbReference type="EMBL" id="MBB4838061.1"/>
    </source>
</evidence>
<evidence type="ECO:0000313" key="2">
    <source>
        <dbReference type="Proteomes" id="UP000575241"/>
    </source>
</evidence>
<protein>
    <submittedName>
        <fullName evidence="1">Uncharacterized protein</fullName>
    </submittedName>
</protein>
<comment type="caution">
    <text evidence="1">The sequence shown here is derived from an EMBL/GenBank/DDBJ whole genome shotgun (WGS) entry which is preliminary data.</text>
</comment>
<organism evidence="1 2">
    <name type="scientific">Sphingomonas kyeonggiensis</name>
    <dbReference type="NCBI Taxonomy" id="1268553"/>
    <lineage>
        <taxon>Bacteria</taxon>
        <taxon>Pseudomonadati</taxon>
        <taxon>Pseudomonadota</taxon>
        <taxon>Alphaproteobacteria</taxon>
        <taxon>Sphingomonadales</taxon>
        <taxon>Sphingomonadaceae</taxon>
        <taxon>Sphingomonas</taxon>
    </lineage>
</organism>
<accession>A0A7W7JZ63</accession>
<dbReference type="AlphaFoldDB" id="A0A7W7JZ63"/>
<gene>
    <name evidence="1" type="ORF">HNP52_001112</name>
</gene>
<name>A0A7W7JZ63_9SPHN</name>
<dbReference type="EMBL" id="JACHLN010000001">
    <property type="protein sequence ID" value="MBB4838061.1"/>
    <property type="molecule type" value="Genomic_DNA"/>
</dbReference>
<proteinExistence type="predicted"/>
<dbReference type="Proteomes" id="UP000575241">
    <property type="component" value="Unassembled WGS sequence"/>
</dbReference>
<sequence length="271" mass="29947">MEQLDHRIAFDPALSAGIDPLNLPAVAQGGAVAPPDARPLTPLDEHGHYPDDYEWVPVRRKHRHDGWSPERQRDFIEALADRGSVTEAARQVGMSVGSAYKLRRSPGGENFARAWEIAIHHAANHLADLAFDRAIHGSDEPVFDKEGRRVGRRMRINDRLLMFLLRAHLPERYAHAHRDTLPAGAVPYVPPMALADALAALAPVQPADPAAGLSAEELEYKLEIADLAGDKLPRWLYEKSEEEQDTPSGAQLAIDAHFDAELDRIRGEGTI</sequence>